<keyword evidence="3" id="KW-1185">Reference proteome</keyword>
<reference evidence="2 3" key="1">
    <citation type="journal article" date="2015" name="Stand. Genomic Sci.">
        <title>Genomic Encyclopedia of Bacterial and Archaeal Type Strains, Phase III: the genomes of soil and plant-associated and newly described type strains.</title>
        <authorList>
            <person name="Whitman W.B."/>
            <person name="Woyke T."/>
            <person name="Klenk H.P."/>
            <person name="Zhou Y."/>
            <person name="Lilburn T.G."/>
            <person name="Beck B.J."/>
            <person name="De Vos P."/>
            <person name="Vandamme P."/>
            <person name="Eisen J.A."/>
            <person name="Garrity G."/>
            <person name="Hugenholtz P."/>
            <person name="Kyrpides N.C."/>
        </authorList>
    </citation>
    <scope>NUCLEOTIDE SEQUENCE [LARGE SCALE GENOMIC DNA]</scope>
    <source>
        <strain evidence="2 3">VKM Ac-2538</strain>
    </source>
</reference>
<comment type="caution">
    <text evidence="2">The sequence shown here is derived from an EMBL/GenBank/DDBJ whole genome shotgun (WGS) entry which is preliminary data.</text>
</comment>
<sequence>MNGLPSVDDISRDLPGILGRFRAGSTRAFSFGDGVPEAVVLTYDEFEDLGGEAKFDLAPSVLEPPQVAAELPRLLTAIRAGASPTPLVWGEEGEPEAVVLSTAQYRFLRGDDEPPAGVVDDPTQRTYTTEPLPDSKPFDLDEWAADDPFTQQILDEIRTEEGLPPRDQ</sequence>
<organism evidence="2 3">
    <name type="scientific">Kribbella orskensis</name>
    <dbReference type="NCBI Taxonomy" id="2512216"/>
    <lineage>
        <taxon>Bacteria</taxon>
        <taxon>Bacillati</taxon>
        <taxon>Actinomycetota</taxon>
        <taxon>Actinomycetes</taxon>
        <taxon>Propionibacteriales</taxon>
        <taxon>Kribbellaceae</taxon>
        <taxon>Kribbella</taxon>
    </lineage>
</organism>
<protein>
    <submittedName>
        <fullName evidence="2">Uncharacterized protein</fullName>
    </submittedName>
</protein>
<dbReference type="EMBL" id="SLWM01000020">
    <property type="protein sequence ID" value="TCO14480.1"/>
    <property type="molecule type" value="Genomic_DNA"/>
</dbReference>
<dbReference type="Proteomes" id="UP000295818">
    <property type="component" value="Unassembled WGS sequence"/>
</dbReference>
<proteinExistence type="predicted"/>
<evidence type="ECO:0000313" key="3">
    <source>
        <dbReference type="Proteomes" id="UP000295818"/>
    </source>
</evidence>
<evidence type="ECO:0000313" key="2">
    <source>
        <dbReference type="EMBL" id="TCO14480.1"/>
    </source>
</evidence>
<feature type="region of interest" description="Disordered" evidence="1">
    <location>
        <begin position="110"/>
        <end position="142"/>
    </location>
</feature>
<gene>
    <name evidence="2" type="ORF">EV644_120104</name>
</gene>
<accession>A0ABY2BB82</accession>
<name>A0ABY2BB82_9ACTN</name>
<dbReference type="RefSeq" id="WP_132194180.1">
    <property type="nucleotide sequence ID" value="NZ_SLWM01000020.1"/>
</dbReference>
<evidence type="ECO:0000256" key="1">
    <source>
        <dbReference type="SAM" id="MobiDB-lite"/>
    </source>
</evidence>